<accession>A0A0F9I8Z1</accession>
<name>A0A0F9I8Z1_9ZZZZ</name>
<gene>
    <name evidence="1" type="ORF">LCGC14_1906390</name>
</gene>
<sequence length="106" mass="11433">MAQIEVLYGSSRIPKLGGAVDIFVRYNDATNKVNRVRVVNGSTADCFIEASSPTSDTVSRVFPPGETTINIAAAQQFIIGTTINSHGDPVIRGVGDYNLKVEHPWV</sequence>
<proteinExistence type="predicted"/>
<dbReference type="EMBL" id="LAZR01020053">
    <property type="protein sequence ID" value="KKL90270.1"/>
    <property type="molecule type" value="Genomic_DNA"/>
</dbReference>
<reference evidence="1" key="1">
    <citation type="journal article" date="2015" name="Nature">
        <title>Complex archaea that bridge the gap between prokaryotes and eukaryotes.</title>
        <authorList>
            <person name="Spang A."/>
            <person name="Saw J.H."/>
            <person name="Jorgensen S.L."/>
            <person name="Zaremba-Niedzwiedzka K."/>
            <person name="Martijn J."/>
            <person name="Lind A.E."/>
            <person name="van Eijk R."/>
            <person name="Schleper C."/>
            <person name="Guy L."/>
            <person name="Ettema T.J."/>
        </authorList>
    </citation>
    <scope>NUCLEOTIDE SEQUENCE</scope>
</reference>
<dbReference type="AlphaFoldDB" id="A0A0F9I8Z1"/>
<comment type="caution">
    <text evidence="1">The sequence shown here is derived from an EMBL/GenBank/DDBJ whole genome shotgun (WGS) entry which is preliminary data.</text>
</comment>
<evidence type="ECO:0000313" key="1">
    <source>
        <dbReference type="EMBL" id="KKL90270.1"/>
    </source>
</evidence>
<organism evidence="1">
    <name type="scientific">marine sediment metagenome</name>
    <dbReference type="NCBI Taxonomy" id="412755"/>
    <lineage>
        <taxon>unclassified sequences</taxon>
        <taxon>metagenomes</taxon>
        <taxon>ecological metagenomes</taxon>
    </lineage>
</organism>
<protein>
    <submittedName>
        <fullName evidence="1">Uncharacterized protein</fullName>
    </submittedName>
</protein>